<feature type="compositionally biased region" description="Low complexity" evidence="2">
    <location>
        <begin position="1235"/>
        <end position="1247"/>
    </location>
</feature>
<evidence type="ECO:0000256" key="2">
    <source>
        <dbReference type="SAM" id="MobiDB-lite"/>
    </source>
</evidence>
<dbReference type="EnsemblMetazoa" id="CLYHEMT002535.2">
    <property type="protein sequence ID" value="CLYHEMP002535.2"/>
    <property type="gene ID" value="CLYHEMG002535"/>
</dbReference>
<proteinExistence type="predicted"/>
<feature type="coiled-coil region" evidence="1">
    <location>
        <begin position="635"/>
        <end position="802"/>
    </location>
</feature>
<keyword evidence="1" id="KW-0175">Coiled coil</keyword>
<feature type="coiled-coil region" evidence="1">
    <location>
        <begin position="478"/>
        <end position="575"/>
    </location>
</feature>
<organism evidence="3 4">
    <name type="scientific">Clytia hemisphaerica</name>
    <dbReference type="NCBI Taxonomy" id="252671"/>
    <lineage>
        <taxon>Eukaryota</taxon>
        <taxon>Metazoa</taxon>
        <taxon>Cnidaria</taxon>
        <taxon>Hydrozoa</taxon>
        <taxon>Hydroidolina</taxon>
        <taxon>Leptothecata</taxon>
        <taxon>Obeliida</taxon>
        <taxon>Clytiidae</taxon>
        <taxon>Clytia</taxon>
    </lineage>
</organism>
<dbReference type="Proteomes" id="UP000594262">
    <property type="component" value="Unplaced"/>
</dbReference>
<feature type="compositionally biased region" description="Polar residues" evidence="2">
    <location>
        <begin position="1270"/>
        <end position="1287"/>
    </location>
</feature>
<dbReference type="RefSeq" id="XP_066929721.1">
    <property type="nucleotide sequence ID" value="XM_067073620.1"/>
</dbReference>
<accession>A0A7M5TVH2</accession>
<evidence type="ECO:0000313" key="4">
    <source>
        <dbReference type="Proteomes" id="UP000594262"/>
    </source>
</evidence>
<feature type="compositionally biased region" description="Polar residues" evidence="2">
    <location>
        <begin position="1053"/>
        <end position="1063"/>
    </location>
</feature>
<feature type="compositionally biased region" description="Polar residues" evidence="2">
    <location>
        <begin position="1454"/>
        <end position="1468"/>
    </location>
</feature>
<feature type="coiled-coil region" evidence="1">
    <location>
        <begin position="153"/>
        <end position="339"/>
    </location>
</feature>
<name>A0A7M5TVH2_9CNID</name>
<feature type="region of interest" description="Disordered" evidence="2">
    <location>
        <begin position="1446"/>
        <end position="1514"/>
    </location>
</feature>
<feature type="compositionally biased region" description="Basic residues" evidence="2">
    <location>
        <begin position="87"/>
        <end position="97"/>
    </location>
</feature>
<feature type="coiled-coil region" evidence="1">
    <location>
        <begin position="903"/>
        <end position="948"/>
    </location>
</feature>
<feature type="compositionally biased region" description="Low complexity" evidence="2">
    <location>
        <begin position="1064"/>
        <end position="1075"/>
    </location>
</feature>
<keyword evidence="4" id="KW-1185">Reference proteome</keyword>
<reference evidence="3" key="1">
    <citation type="submission" date="2021-01" db="UniProtKB">
        <authorList>
            <consortium name="EnsemblMetazoa"/>
        </authorList>
    </citation>
    <scope>IDENTIFICATION</scope>
</reference>
<feature type="compositionally biased region" description="Polar residues" evidence="2">
    <location>
        <begin position="1481"/>
        <end position="1493"/>
    </location>
</feature>
<feature type="compositionally biased region" description="Polar residues" evidence="2">
    <location>
        <begin position="1500"/>
        <end position="1514"/>
    </location>
</feature>
<protein>
    <submittedName>
        <fullName evidence="3">Uncharacterized protein</fullName>
    </submittedName>
</protein>
<sequence>MSSDEVFQEDNGVPKKENSLDVDVNDVMKGRPVDSENEADDPLTENEGMNTPLLTRRKRHSSGYPFEHMDSHENTEDGTTTPNRISSKSRSRSRTKGKSQSNLLSLSAMMLSSNSSLCSYTSELTDGYSDYDYDVRSITDDTDDYADIPDVVIEELELIKPELKARVENERRVSRSRIISLERELEGQHDYHRASEVARDRQLKSLQRDIEGLKLELSSVKAHENILALKSRLELEGKNSRIHDLEQQNQTLKEEIQDITNTPNTNEAQQELLIKELERARKWIDKLEEENRAVEERKRLAEDLQKNDKELIDILRNQCGSLEEDLTTEQDRNSQLEDKLKLLDMMRSDFLKEQEKHVKTTKELESMRQKIKRRDRHIEDLEDDNVKLQQLKQELESNMAKKEFKIKKVEKKVSVLQHEVIHCNKQIADLTGENKTLEQVKRLTDLKLKDMSSIAQQSGNGGTNSGTTEVATNEQFFINTLEDRLKHRESRLKELELENDNYLKEIKGVYDNLLDVERQREECKEQIKDNEIRLSKLRKENKNAEKKIELLHRKLQKSEKEKRRALNKQTQAEMKLSQYHQEQESVAMALSAARIAENTADQQATYDSSDDSDSRILKLKLQSTEARLSMIEVNKGYLESKVINLERKLMDKEQEILRLNDSMERDSGAPSQDYDRFDALERENIMLQTKLDELSLENAEQKDMVNKLKEGNTHLEKTIQNLNTKLDSCTFRLKELEEANHKLGREALKRNESISCAHDEVTSSLNELKEHNKTLQDKLKHFENVEDLVEQLEQQVKMEQSYVQWYFDENEKLKIQTAKMADTIRTLERSKFEFEQSVRELSDTNKDLNNDVKRLEQKLEIYTELFDKDSNFHTSLKRRSYQGGENNQEQADEKLIENALAPLMEEIKEKDSQIRNLQKLVEEKDVTITSLNKEIDTLETNLASMVMEKIRGMQIPDDAEKVRQESAASHNGLFSTDSLQELKQAYKLSTQNDKDTILSNQHTDGEHDKLNKDQKTLHRLSFFDDSHKIRIGEPCTLLLSTTDVTASHDHSTKGPQVSPTPIYQTPTSSGPQSPSKETYLALTSKTVNSPKEESTGHYEQLYSGSSSNPTSPRSSRPSSNIYQTIESAILDQYRGDDQHCYLKSNIPPLDSRHGESPPYTSYIESAAAGLGLNRSDVDRKSISNMAENKALVDDMYDQLALLEDLVSKKNMPPPLSPSAVSPTKTRDVAKPVKVSTSENDTSNDDSSQPASPNKESGHKASSHIRIPKLSQRQSSRESNLGLPSNTKLLCRTPSTSSSHSQDSTCIDLSGLDDLLAEVDGHRGGSHAHEKYASVVQESKRRSVSGLEHKPVLSKTMPVPSIRNTRRRIIKVSGLNRTGSFDSTRVKPKILSSNTIISHSSSSLPSTTKHRNVNVEIPASRLLDNNTSTSSLATSSSSSVSSVIYVPDKDGNVSIPPTTGTSTSQDKPQTTSATGPAPTSANDPTSSISATSNPPFRRPSLKQSRFLTSNSNIGS</sequence>
<feature type="compositionally biased region" description="Low complexity" evidence="2">
    <location>
        <begin position="1292"/>
        <end position="1303"/>
    </location>
</feature>
<feature type="coiled-coil region" evidence="1">
    <location>
        <begin position="364"/>
        <end position="419"/>
    </location>
</feature>
<dbReference type="Gene3D" id="1.20.5.170">
    <property type="match status" value="1"/>
</dbReference>
<feature type="region of interest" description="Disordered" evidence="2">
    <location>
        <begin position="1208"/>
        <end position="1303"/>
    </location>
</feature>
<feature type="region of interest" description="Disordered" evidence="2">
    <location>
        <begin position="1046"/>
        <end position="1120"/>
    </location>
</feature>
<feature type="compositionally biased region" description="Acidic residues" evidence="2">
    <location>
        <begin position="35"/>
        <end position="44"/>
    </location>
</feature>
<feature type="coiled-coil region" evidence="1">
    <location>
        <begin position="838"/>
        <end position="865"/>
    </location>
</feature>
<evidence type="ECO:0000313" key="3">
    <source>
        <dbReference type="EnsemblMetazoa" id="CLYHEMP002535.2"/>
    </source>
</evidence>
<feature type="compositionally biased region" description="Low complexity" evidence="2">
    <location>
        <begin position="1469"/>
        <end position="1480"/>
    </location>
</feature>
<evidence type="ECO:0000256" key="1">
    <source>
        <dbReference type="SAM" id="Coils"/>
    </source>
</evidence>
<dbReference type="GeneID" id="136817284"/>
<feature type="region of interest" description="Disordered" evidence="2">
    <location>
        <begin position="1"/>
        <end position="101"/>
    </location>
</feature>
<feature type="compositionally biased region" description="Low complexity" evidence="2">
    <location>
        <begin position="1103"/>
        <end position="1120"/>
    </location>
</feature>
<dbReference type="SUPFAM" id="SSF57997">
    <property type="entry name" value="Tropomyosin"/>
    <property type="match status" value="1"/>
</dbReference>
<dbReference type="OrthoDB" id="10540557at2759"/>